<dbReference type="EMBL" id="CP017478">
    <property type="protein sequence ID" value="AOW21881.1"/>
    <property type="molecule type" value="Genomic_DNA"/>
</dbReference>
<accession>A0A1D8PBJ7</accession>
<dbReference type="InterPro" id="IPR020476">
    <property type="entry name" value="Nudix_hydrolase"/>
</dbReference>
<dbReference type="OrthoDB" id="9816289at2"/>
<dbReference type="CDD" id="cd03673">
    <property type="entry name" value="NUDIX_Ap6A_hydrolase"/>
    <property type="match status" value="1"/>
</dbReference>
<comment type="similarity">
    <text evidence="2">Belongs to the Nudix hydrolase family.</text>
</comment>
<reference evidence="4 5" key="1">
    <citation type="submission" date="2016-10" db="EMBL/GenBank/DDBJ databases">
        <title>Lutibacter sp. LPB0138, isolated from marine gastropod.</title>
        <authorList>
            <person name="Kim E."/>
            <person name="Yi H."/>
        </authorList>
    </citation>
    <scope>NUCLEOTIDE SEQUENCE [LARGE SCALE GENOMIC DNA]</scope>
    <source>
        <strain evidence="4 5">LPB0138</strain>
    </source>
</reference>
<evidence type="ECO:0000256" key="1">
    <source>
        <dbReference type="ARBA" id="ARBA00022801"/>
    </source>
</evidence>
<keyword evidence="5" id="KW-1185">Reference proteome</keyword>
<dbReference type="PRINTS" id="PR00502">
    <property type="entry name" value="NUDIXFAMILY"/>
</dbReference>
<dbReference type="InterPro" id="IPR000086">
    <property type="entry name" value="NUDIX_hydrolase_dom"/>
</dbReference>
<evidence type="ECO:0000313" key="5">
    <source>
        <dbReference type="Proteomes" id="UP000176050"/>
    </source>
</evidence>
<sequence>MYTIFINEIPIYLTDNLENESKNHFFHKDNVTIEFVLSQTKSGVCSELYLYHSDLKQLWTEFKWYFRVVKAAGGLVKNIKGETLFIYRQDKWDLPKGKIEKGESKKVAAIREVQEECGIGKVVIKKKLPKTYHVFNYKGREVLKITHWYLMKTEYKGELVPQVEEGITDVVFKNSEETKKALENTYENIRITLQNIE</sequence>
<dbReference type="PROSITE" id="PS51462">
    <property type="entry name" value="NUDIX"/>
    <property type="match status" value="1"/>
</dbReference>
<dbReference type="PANTHER" id="PTHR43736:SF1">
    <property type="entry name" value="DIHYDRONEOPTERIN TRIPHOSPHATE DIPHOSPHATASE"/>
    <property type="match status" value="1"/>
</dbReference>
<dbReference type="RefSeq" id="WP_070238041.1">
    <property type="nucleotide sequence ID" value="NZ_CP017478.1"/>
</dbReference>
<protein>
    <recommendedName>
        <fullName evidence="3">Nudix hydrolase domain-containing protein</fullName>
    </recommendedName>
</protein>
<dbReference type="Pfam" id="PF00293">
    <property type="entry name" value="NUDIX"/>
    <property type="match status" value="1"/>
</dbReference>
<evidence type="ECO:0000256" key="2">
    <source>
        <dbReference type="RuleBase" id="RU003476"/>
    </source>
</evidence>
<dbReference type="InterPro" id="IPR020084">
    <property type="entry name" value="NUDIX_hydrolase_CS"/>
</dbReference>
<dbReference type="PANTHER" id="PTHR43736">
    <property type="entry name" value="ADP-RIBOSE PYROPHOSPHATASE"/>
    <property type="match status" value="1"/>
</dbReference>
<evidence type="ECO:0000313" key="4">
    <source>
        <dbReference type="EMBL" id="AOW21881.1"/>
    </source>
</evidence>
<gene>
    <name evidence="4" type="ORF">LPB138_14830</name>
</gene>
<dbReference type="AlphaFoldDB" id="A0A1D8PBJ7"/>
<organism evidence="4 5">
    <name type="scientific">Urechidicola croceus</name>
    <dbReference type="NCBI Taxonomy" id="1850246"/>
    <lineage>
        <taxon>Bacteria</taxon>
        <taxon>Pseudomonadati</taxon>
        <taxon>Bacteroidota</taxon>
        <taxon>Flavobacteriia</taxon>
        <taxon>Flavobacteriales</taxon>
        <taxon>Flavobacteriaceae</taxon>
        <taxon>Urechidicola</taxon>
    </lineage>
</organism>
<dbReference type="InterPro" id="IPR015797">
    <property type="entry name" value="NUDIX_hydrolase-like_dom_sf"/>
</dbReference>
<dbReference type="Proteomes" id="UP000176050">
    <property type="component" value="Chromosome"/>
</dbReference>
<evidence type="ECO:0000259" key="3">
    <source>
        <dbReference type="PROSITE" id="PS51462"/>
    </source>
</evidence>
<dbReference type="PROSITE" id="PS00893">
    <property type="entry name" value="NUDIX_BOX"/>
    <property type="match status" value="1"/>
</dbReference>
<feature type="domain" description="Nudix hydrolase" evidence="3">
    <location>
        <begin position="67"/>
        <end position="197"/>
    </location>
</feature>
<name>A0A1D8PBJ7_9FLAO</name>
<dbReference type="KEGG" id="lul:LPB138_14830"/>
<dbReference type="SUPFAM" id="SSF55811">
    <property type="entry name" value="Nudix"/>
    <property type="match status" value="1"/>
</dbReference>
<dbReference type="STRING" id="1850246.LPB138_14830"/>
<keyword evidence="1 2" id="KW-0378">Hydrolase</keyword>
<dbReference type="GO" id="GO:0016787">
    <property type="term" value="F:hydrolase activity"/>
    <property type="evidence" value="ECO:0007669"/>
    <property type="project" value="UniProtKB-KW"/>
</dbReference>
<dbReference type="Gene3D" id="3.90.79.10">
    <property type="entry name" value="Nucleoside Triphosphate Pyrophosphohydrolase"/>
    <property type="match status" value="1"/>
</dbReference>
<proteinExistence type="inferred from homology"/>